<comment type="caution">
    <text evidence="5">The sequence shown here is derived from an EMBL/GenBank/DDBJ whole genome shotgun (WGS) entry which is preliminary data.</text>
</comment>
<evidence type="ECO:0000313" key="5">
    <source>
        <dbReference type="EMBL" id="CAB9518366.1"/>
    </source>
</evidence>
<dbReference type="Pfam" id="PF01753">
    <property type="entry name" value="zf-MYND"/>
    <property type="match status" value="1"/>
</dbReference>
<evidence type="ECO:0000256" key="1">
    <source>
        <dbReference type="ARBA" id="ARBA00022723"/>
    </source>
</evidence>
<dbReference type="EMBL" id="CAICTM010000925">
    <property type="protein sequence ID" value="CAB9518366.1"/>
    <property type="molecule type" value="Genomic_DNA"/>
</dbReference>
<feature type="domain" description="MYND-type" evidence="4">
    <location>
        <begin position="19"/>
        <end position="65"/>
    </location>
</feature>
<evidence type="ECO:0000259" key="4">
    <source>
        <dbReference type="Pfam" id="PF01753"/>
    </source>
</evidence>
<dbReference type="Proteomes" id="UP001153069">
    <property type="component" value="Unassembled WGS sequence"/>
</dbReference>
<name>A0A9N8HLM3_9STRA</name>
<keyword evidence="1" id="KW-0479">Metal-binding</keyword>
<dbReference type="OrthoDB" id="56741at2759"/>
<dbReference type="GO" id="GO:0008270">
    <property type="term" value="F:zinc ion binding"/>
    <property type="evidence" value="ECO:0007669"/>
    <property type="project" value="UniProtKB-KW"/>
</dbReference>
<evidence type="ECO:0000256" key="3">
    <source>
        <dbReference type="ARBA" id="ARBA00022833"/>
    </source>
</evidence>
<evidence type="ECO:0000256" key="2">
    <source>
        <dbReference type="ARBA" id="ARBA00022771"/>
    </source>
</evidence>
<keyword evidence="2" id="KW-0863">Zinc-finger</keyword>
<dbReference type="SUPFAM" id="SSF144232">
    <property type="entry name" value="HIT/MYND zinc finger-like"/>
    <property type="match status" value="1"/>
</dbReference>
<dbReference type="Gene3D" id="6.10.140.2220">
    <property type="match status" value="1"/>
</dbReference>
<dbReference type="InterPro" id="IPR002893">
    <property type="entry name" value="Znf_MYND"/>
</dbReference>
<sequence length="379" mass="42883">MEKTQMKRLLDVIKIQRFCLFCGKPEPKETSFPSQCSRCKEEGFIPPVFCSDKCANKAWKQHKKWHNEDAAETKEKLSRHLEFALYFRYTEKSVAGLSESANLALSGDINGAKKLLRNYLKQEGEATPTEYLQLGFLFDASGQVLEEQLCMEKACKQLAYTVLVAGRCVADDEYRNYVIHRRARIDTDIQVGVFESAAKWCFYVWANCMIRRMEIIGQAKNYALPKPNWWKHPASGIRITKVACNQLLQVGPACHKQVWKDKLELCNAMDNPDCPSLGKTGLWVVIHGLVEESQIALNGRFGVVCTDTLIDGHVGVDVKDDGPWVLPDNLWQVPFSEKDLALISTLDADDQWKYVKGSRELSMAYAFVVAGKTRQSTGV</sequence>
<organism evidence="5 6">
    <name type="scientific">Seminavis robusta</name>
    <dbReference type="NCBI Taxonomy" id="568900"/>
    <lineage>
        <taxon>Eukaryota</taxon>
        <taxon>Sar</taxon>
        <taxon>Stramenopiles</taxon>
        <taxon>Ochrophyta</taxon>
        <taxon>Bacillariophyta</taxon>
        <taxon>Bacillariophyceae</taxon>
        <taxon>Bacillariophycidae</taxon>
        <taxon>Naviculales</taxon>
        <taxon>Naviculaceae</taxon>
        <taxon>Seminavis</taxon>
    </lineage>
</organism>
<reference evidence="5" key="1">
    <citation type="submission" date="2020-06" db="EMBL/GenBank/DDBJ databases">
        <authorList>
            <consortium name="Plant Systems Biology data submission"/>
        </authorList>
    </citation>
    <scope>NUCLEOTIDE SEQUENCE</scope>
    <source>
        <strain evidence="5">D6</strain>
    </source>
</reference>
<keyword evidence="6" id="KW-1185">Reference proteome</keyword>
<gene>
    <name evidence="5" type="ORF">SEMRO_927_G221190.1</name>
</gene>
<dbReference type="AlphaFoldDB" id="A0A9N8HLM3"/>
<protein>
    <recommendedName>
        <fullName evidence="4">MYND-type domain-containing protein</fullName>
    </recommendedName>
</protein>
<keyword evidence="3" id="KW-0862">Zinc</keyword>
<proteinExistence type="predicted"/>
<evidence type="ECO:0000313" key="6">
    <source>
        <dbReference type="Proteomes" id="UP001153069"/>
    </source>
</evidence>
<accession>A0A9N8HLM3</accession>